<dbReference type="PANTHER" id="PTHR38340:SF1">
    <property type="entry name" value="S-LAYER PROTEIN"/>
    <property type="match status" value="1"/>
</dbReference>
<dbReference type="PANTHER" id="PTHR38340">
    <property type="entry name" value="S-LAYER PROTEIN"/>
    <property type="match status" value="1"/>
</dbReference>
<accession>A0ABX1F0F6</accession>
<evidence type="ECO:0000313" key="5">
    <source>
        <dbReference type="Proteomes" id="UP000765160"/>
    </source>
</evidence>
<dbReference type="Proteomes" id="UP000765160">
    <property type="component" value="Unassembled WGS sequence"/>
</dbReference>
<proteinExistence type="predicted"/>
<dbReference type="InterPro" id="IPR011049">
    <property type="entry name" value="Serralysin-like_metalloprot_C"/>
</dbReference>
<protein>
    <submittedName>
        <fullName evidence="4">Calcium-binding protein</fullName>
    </submittedName>
</protein>
<dbReference type="InterPro" id="IPR050557">
    <property type="entry name" value="RTX_toxin/Mannuronan_C5-epim"/>
</dbReference>
<feature type="region of interest" description="Disordered" evidence="3">
    <location>
        <begin position="66"/>
        <end position="92"/>
    </location>
</feature>
<dbReference type="RefSeq" id="WP_168050326.1">
    <property type="nucleotide sequence ID" value="NZ_JAATJR010000004.1"/>
</dbReference>
<reference evidence="4 5" key="1">
    <citation type="submission" date="2020-03" db="EMBL/GenBank/DDBJ databases">
        <title>Roseomonas selenitidurans sp. nov. isolated from soil.</title>
        <authorList>
            <person name="Liu H."/>
        </authorList>
    </citation>
    <scope>NUCLEOTIDE SEQUENCE [LARGE SCALE GENOMIC DNA]</scope>
    <source>
        <strain evidence="4 5">JCM 15073</strain>
    </source>
</reference>
<keyword evidence="5" id="KW-1185">Reference proteome</keyword>
<dbReference type="InterPro" id="IPR018511">
    <property type="entry name" value="Hemolysin-typ_Ca-bd_CS"/>
</dbReference>
<dbReference type="InterPro" id="IPR001343">
    <property type="entry name" value="Hemolysn_Ca-bd"/>
</dbReference>
<dbReference type="Pfam" id="PF00353">
    <property type="entry name" value="HemolysinCabind"/>
    <property type="match status" value="2"/>
</dbReference>
<evidence type="ECO:0000313" key="4">
    <source>
        <dbReference type="EMBL" id="NKE45787.1"/>
    </source>
</evidence>
<sequence>MSGFASISGSDADDLLVAPAGNIDHLVLGRGGEDTISGLGGDDTLRGNGGDDVIFGGLGSDVLRGGAGDDSLEGGGGSDLLEGGSGNDTMDGGVGADSFEFDDGFGHDLILGFQVGTDTLQIASNINATGVTDPNDLLALVSDDGSGNAVITLGTDTITLDGITVADLTANIGTIVQIV</sequence>
<evidence type="ECO:0000256" key="1">
    <source>
        <dbReference type="ARBA" id="ARBA00004613"/>
    </source>
</evidence>
<organism evidence="4 5">
    <name type="scientific">Falsiroseomonas frigidaquae</name>
    <dbReference type="NCBI Taxonomy" id="487318"/>
    <lineage>
        <taxon>Bacteria</taxon>
        <taxon>Pseudomonadati</taxon>
        <taxon>Pseudomonadota</taxon>
        <taxon>Alphaproteobacteria</taxon>
        <taxon>Acetobacterales</taxon>
        <taxon>Roseomonadaceae</taxon>
        <taxon>Falsiroseomonas</taxon>
    </lineage>
</organism>
<comment type="caution">
    <text evidence="4">The sequence shown here is derived from an EMBL/GenBank/DDBJ whole genome shotgun (WGS) entry which is preliminary data.</text>
</comment>
<keyword evidence="2" id="KW-0964">Secreted</keyword>
<comment type="subcellular location">
    <subcellularLocation>
        <location evidence="1">Secreted</location>
    </subcellularLocation>
</comment>
<gene>
    <name evidence="4" type="ORF">HB662_13430</name>
</gene>
<dbReference type="SUPFAM" id="SSF51120">
    <property type="entry name" value="beta-Roll"/>
    <property type="match status" value="1"/>
</dbReference>
<evidence type="ECO:0000256" key="3">
    <source>
        <dbReference type="SAM" id="MobiDB-lite"/>
    </source>
</evidence>
<feature type="compositionally biased region" description="Gly residues" evidence="3">
    <location>
        <begin position="66"/>
        <end position="86"/>
    </location>
</feature>
<dbReference type="EMBL" id="JAAVTX010000004">
    <property type="protein sequence ID" value="NKE45787.1"/>
    <property type="molecule type" value="Genomic_DNA"/>
</dbReference>
<dbReference type="PRINTS" id="PR00313">
    <property type="entry name" value="CABNDNGRPT"/>
</dbReference>
<dbReference type="Gene3D" id="2.150.10.10">
    <property type="entry name" value="Serralysin-like metalloprotease, C-terminal"/>
    <property type="match status" value="1"/>
</dbReference>
<name>A0ABX1F0F6_9PROT</name>
<dbReference type="PROSITE" id="PS00330">
    <property type="entry name" value="HEMOLYSIN_CALCIUM"/>
    <property type="match status" value="2"/>
</dbReference>
<evidence type="ECO:0000256" key="2">
    <source>
        <dbReference type="ARBA" id="ARBA00022525"/>
    </source>
</evidence>